<comment type="caution">
    <text evidence="1">The sequence shown here is derived from an EMBL/GenBank/DDBJ whole genome shotgun (WGS) entry which is preliminary data.</text>
</comment>
<sequence>MDVLTDQQNRAEARQLLPSPKRYMASNEFCPSVEIPAEKLK</sequence>
<accession>A0AAE3QSX9</accession>
<protein>
    <submittedName>
        <fullName evidence="1">Uncharacterized protein</fullName>
    </submittedName>
</protein>
<organism evidence="1 2">
    <name type="scientific">Xanthocytophaga flava</name>
    <dbReference type="NCBI Taxonomy" id="3048013"/>
    <lineage>
        <taxon>Bacteria</taxon>
        <taxon>Pseudomonadati</taxon>
        <taxon>Bacteroidota</taxon>
        <taxon>Cytophagia</taxon>
        <taxon>Cytophagales</taxon>
        <taxon>Rhodocytophagaceae</taxon>
        <taxon>Xanthocytophaga</taxon>
    </lineage>
</organism>
<reference evidence="1" key="1">
    <citation type="submission" date="2023-05" db="EMBL/GenBank/DDBJ databases">
        <authorList>
            <person name="Zhang X."/>
        </authorList>
    </citation>
    <scope>NUCLEOTIDE SEQUENCE</scope>
    <source>
        <strain evidence="1">YF14B1</strain>
    </source>
</reference>
<dbReference type="Proteomes" id="UP001241110">
    <property type="component" value="Unassembled WGS sequence"/>
</dbReference>
<proteinExistence type="predicted"/>
<dbReference type="RefSeq" id="WP_313981965.1">
    <property type="nucleotide sequence ID" value="NZ_JASJOS010000008.1"/>
</dbReference>
<name>A0AAE3QSX9_9BACT</name>
<evidence type="ECO:0000313" key="1">
    <source>
        <dbReference type="EMBL" id="MDJ1482665.1"/>
    </source>
</evidence>
<gene>
    <name evidence="1" type="ORF">QNI16_19350</name>
</gene>
<dbReference type="EMBL" id="JASJOS010000008">
    <property type="protein sequence ID" value="MDJ1482665.1"/>
    <property type="molecule type" value="Genomic_DNA"/>
</dbReference>
<evidence type="ECO:0000313" key="2">
    <source>
        <dbReference type="Proteomes" id="UP001241110"/>
    </source>
</evidence>
<dbReference type="AlphaFoldDB" id="A0AAE3QSX9"/>